<gene>
    <name evidence="2" type="ORF">B0T19DRAFT_442673</name>
</gene>
<proteinExistence type="predicted"/>
<accession>A0AAE0IDY0</accession>
<dbReference type="EMBL" id="JAUEPO010000004">
    <property type="protein sequence ID" value="KAK3323175.1"/>
    <property type="molecule type" value="Genomic_DNA"/>
</dbReference>
<reference evidence="2" key="1">
    <citation type="journal article" date="2023" name="Mol. Phylogenet. Evol.">
        <title>Genome-scale phylogeny and comparative genomics of the fungal order Sordariales.</title>
        <authorList>
            <person name="Hensen N."/>
            <person name="Bonometti L."/>
            <person name="Westerberg I."/>
            <person name="Brannstrom I.O."/>
            <person name="Guillou S."/>
            <person name="Cros-Aarteil S."/>
            <person name="Calhoun S."/>
            <person name="Haridas S."/>
            <person name="Kuo A."/>
            <person name="Mondo S."/>
            <person name="Pangilinan J."/>
            <person name="Riley R."/>
            <person name="LaButti K."/>
            <person name="Andreopoulos B."/>
            <person name="Lipzen A."/>
            <person name="Chen C."/>
            <person name="Yan M."/>
            <person name="Daum C."/>
            <person name="Ng V."/>
            <person name="Clum A."/>
            <person name="Steindorff A."/>
            <person name="Ohm R.A."/>
            <person name="Martin F."/>
            <person name="Silar P."/>
            <person name="Natvig D.O."/>
            <person name="Lalanne C."/>
            <person name="Gautier V."/>
            <person name="Ament-Velasquez S.L."/>
            <person name="Kruys A."/>
            <person name="Hutchinson M.I."/>
            <person name="Powell A.J."/>
            <person name="Barry K."/>
            <person name="Miller A.N."/>
            <person name="Grigoriev I.V."/>
            <person name="Debuchy R."/>
            <person name="Gladieux P."/>
            <person name="Hiltunen Thoren M."/>
            <person name="Johannesson H."/>
        </authorList>
    </citation>
    <scope>NUCLEOTIDE SEQUENCE</scope>
    <source>
        <strain evidence="2">SMH4131-1</strain>
    </source>
</reference>
<comment type="caution">
    <text evidence="2">The sequence shown here is derived from an EMBL/GenBank/DDBJ whole genome shotgun (WGS) entry which is preliminary data.</text>
</comment>
<evidence type="ECO:0000259" key="1">
    <source>
        <dbReference type="Pfam" id="PF20150"/>
    </source>
</evidence>
<sequence>MAPAFSKFALLPTELQEMVWERVPTPARIIRGVLNNSMIVGSRGLDPTPTPPLVIPRESTIPPILHACHMSRAIGLKKFQLYTWPEWAQRQGSPEPLGPLRHAYVDYETDIFCVGTVGGGQDHKGPLCRVRAPLIRHVIRPLVHGIETTALEPPSDPADPSTWDPVYVDSCVEKTKKGSWASLRPWSTAQLQTVFPDLATVLLPMVMDVEACRWGCYNPHELFAGGFPDNIQVAFLRAIDAHSGRPLNTEKQKPTARLVGEVMITGNDSWSGFRRTRTFTADTDTNPRRTTNTAGPREIAAYTPKHRVRLVEVSVKPLESA</sequence>
<name>A0AAE0IDY0_9PEZI</name>
<dbReference type="Pfam" id="PF20150">
    <property type="entry name" value="2EXR"/>
    <property type="match status" value="1"/>
</dbReference>
<dbReference type="Proteomes" id="UP001286456">
    <property type="component" value="Unassembled WGS sequence"/>
</dbReference>
<organism evidence="2 3">
    <name type="scientific">Cercophora scortea</name>
    <dbReference type="NCBI Taxonomy" id="314031"/>
    <lineage>
        <taxon>Eukaryota</taxon>
        <taxon>Fungi</taxon>
        <taxon>Dikarya</taxon>
        <taxon>Ascomycota</taxon>
        <taxon>Pezizomycotina</taxon>
        <taxon>Sordariomycetes</taxon>
        <taxon>Sordariomycetidae</taxon>
        <taxon>Sordariales</taxon>
        <taxon>Lasiosphaeriaceae</taxon>
        <taxon>Cercophora</taxon>
    </lineage>
</organism>
<dbReference type="PANTHER" id="PTHR35910">
    <property type="entry name" value="2EXR DOMAIN-CONTAINING PROTEIN"/>
    <property type="match status" value="1"/>
</dbReference>
<evidence type="ECO:0000313" key="3">
    <source>
        <dbReference type="Proteomes" id="UP001286456"/>
    </source>
</evidence>
<evidence type="ECO:0000313" key="2">
    <source>
        <dbReference type="EMBL" id="KAK3323175.1"/>
    </source>
</evidence>
<dbReference type="PANTHER" id="PTHR35910:SF1">
    <property type="entry name" value="2EXR DOMAIN-CONTAINING PROTEIN"/>
    <property type="match status" value="1"/>
</dbReference>
<dbReference type="InterPro" id="IPR045518">
    <property type="entry name" value="2EXR"/>
</dbReference>
<reference evidence="2" key="2">
    <citation type="submission" date="2023-06" db="EMBL/GenBank/DDBJ databases">
        <authorList>
            <consortium name="Lawrence Berkeley National Laboratory"/>
            <person name="Haridas S."/>
            <person name="Hensen N."/>
            <person name="Bonometti L."/>
            <person name="Westerberg I."/>
            <person name="Brannstrom I.O."/>
            <person name="Guillou S."/>
            <person name="Cros-Aarteil S."/>
            <person name="Calhoun S."/>
            <person name="Kuo A."/>
            <person name="Mondo S."/>
            <person name="Pangilinan J."/>
            <person name="Riley R."/>
            <person name="Labutti K."/>
            <person name="Andreopoulos B."/>
            <person name="Lipzen A."/>
            <person name="Chen C."/>
            <person name="Yanf M."/>
            <person name="Daum C."/>
            <person name="Ng V."/>
            <person name="Clum A."/>
            <person name="Steindorff A."/>
            <person name="Ohm R."/>
            <person name="Martin F."/>
            <person name="Silar P."/>
            <person name="Natvig D."/>
            <person name="Lalanne C."/>
            <person name="Gautier V."/>
            <person name="Ament-Velasquez S.L."/>
            <person name="Kruys A."/>
            <person name="Hutchinson M.I."/>
            <person name="Powell A.J."/>
            <person name="Barry K."/>
            <person name="Miller A.N."/>
            <person name="Grigoriev I.V."/>
            <person name="Debuchy R."/>
            <person name="Gladieux P."/>
            <person name="Thoren M.H."/>
            <person name="Johannesson H."/>
        </authorList>
    </citation>
    <scope>NUCLEOTIDE SEQUENCE</scope>
    <source>
        <strain evidence="2">SMH4131-1</strain>
    </source>
</reference>
<feature type="domain" description="2EXR" evidence="1">
    <location>
        <begin position="5"/>
        <end position="112"/>
    </location>
</feature>
<keyword evidence="3" id="KW-1185">Reference proteome</keyword>
<dbReference type="AlphaFoldDB" id="A0AAE0IDY0"/>
<protein>
    <recommendedName>
        <fullName evidence="1">2EXR domain-containing protein</fullName>
    </recommendedName>
</protein>